<sequence>MNSLLPLLILISPLIGFMINGVVLPLKLKGFAKTDPNVAGGFATFFIFLSFVMGCIAFSQLTGSTSENPAVYTYVFQWFDFGGLNIPFELRIDKLSGILVLIISGVGTLIHLYSTSYMHDEECVGRYFSYLNLFCFCMLLLVMGNNLPLLFFGWEGVGLCSYLLIGFWYTDTEKANAGKKAFVVNRVGDLGFLIGMFLLFRELGTLSLTEINTMLADPTVVARIMPSVTLICLALFVGATGKSAQIPLYVWLPDAMSGPTPVSALIHAATMVTAGVYMIARLNPLFELSPVALEVIAHVGAFTALFAGSIAIAQTDIKKVLAYSTVSQLGFMFLACGVGAYQTAVFHLMTHAFFKALLFLGSGSVIHACSGEQDMTKMGGLKKYLPHTHFTMLIGSLAISGIPFFSGFFSKDEILYSSIALPGGVSYLFLVGVLTAALTAIYTGRMMSLTFYSEERMSHDVKHHLHESPALMTFPLYVLAFLAAFGGFLGVPHLLGDYLGHMPHFLSHWLAPVVPAKHLPLVGVKMPLHEGVVMAGSSVIAIASFFGGVALFKKITFISDLVSGLAPVQKLLSNKYYIDELYGVIVVNPVKKISAFAAGIVDKYVVDGAVNGLGRGVRAVGSTLRAVQTGDLQTYGLMMLGGVLLVALFIFKVLV</sequence>
<dbReference type="GO" id="GO:0016020">
    <property type="term" value="C:membrane"/>
    <property type="evidence" value="ECO:0007669"/>
    <property type="project" value="UniProtKB-SubCell"/>
</dbReference>
<feature type="transmembrane region" description="Helical" evidence="6">
    <location>
        <begin position="292"/>
        <end position="313"/>
    </location>
</feature>
<dbReference type="GO" id="GO:0003954">
    <property type="term" value="F:NADH dehydrogenase activity"/>
    <property type="evidence" value="ECO:0007669"/>
    <property type="project" value="TreeGrafter"/>
</dbReference>
<feature type="transmembrane region" description="Helical" evidence="6">
    <location>
        <begin position="127"/>
        <end position="143"/>
    </location>
</feature>
<name>A0AAX4HVC6_9BACT</name>
<evidence type="ECO:0000256" key="4">
    <source>
        <dbReference type="ARBA" id="ARBA00023136"/>
    </source>
</evidence>
<accession>A0AAX4HVC6</accession>
<evidence type="ECO:0000259" key="8">
    <source>
        <dbReference type="Pfam" id="PF00662"/>
    </source>
</evidence>
<evidence type="ECO:0000256" key="5">
    <source>
        <dbReference type="RuleBase" id="RU000320"/>
    </source>
</evidence>
<evidence type="ECO:0000256" key="1">
    <source>
        <dbReference type="ARBA" id="ARBA00004127"/>
    </source>
</evidence>
<dbReference type="EMBL" id="CP139487">
    <property type="protein sequence ID" value="WPU67211.1"/>
    <property type="molecule type" value="Genomic_DNA"/>
</dbReference>
<feature type="transmembrane region" description="Helical" evidence="6">
    <location>
        <begin position="38"/>
        <end position="59"/>
    </location>
</feature>
<feature type="transmembrane region" description="Helical" evidence="6">
    <location>
        <begin position="262"/>
        <end position="280"/>
    </location>
</feature>
<evidence type="ECO:0000256" key="2">
    <source>
        <dbReference type="ARBA" id="ARBA00022692"/>
    </source>
</evidence>
<feature type="domain" description="NADH-Ubiquinone oxidoreductase (complex I) chain 5 N-terminal" evidence="8">
    <location>
        <begin position="78"/>
        <end position="128"/>
    </location>
</feature>
<feature type="transmembrane region" description="Helical" evidence="6">
    <location>
        <begin position="474"/>
        <end position="495"/>
    </location>
</feature>
<keyword evidence="3 6" id="KW-1133">Transmembrane helix</keyword>
<dbReference type="Gene3D" id="1.20.5.2700">
    <property type="match status" value="1"/>
</dbReference>
<feature type="transmembrane region" description="Helical" evidence="6">
    <location>
        <begin position="149"/>
        <end position="169"/>
    </location>
</feature>
<evidence type="ECO:0000313" key="9">
    <source>
        <dbReference type="EMBL" id="WPU67211.1"/>
    </source>
</evidence>
<dbReference type="GO" id="GO:0015990">
    <property type="term" value="P:electron transport coupled proton transport"/>
    <property type="evidence" value="ECO:0007669"/>
    <property type="project" value="TreeGrafter"/>
</dbReference>
<proteinExistence type="predicted"/>
<reference evidence="9 10" key="1">
    <citation type="submission" date="2023-11" db="EMBL/GenBank/DDBJ databases">
        <title>Peredibacter starrii A3.12.</title>
        <authorList>
            <person name="Mitchell R.J."/>
        </authorList>
    </citation>
    <scope>NUCLEOTIDE SEQUENCE [LARGE SCALE GENOMIC DNA]</scope>
    <source>
        <strain evidence="9 10">A3.12</strain>
    </source>
</reference>
<feature type="domain" description="NADH:quinone oxidoreductase/Mrp antiporter transmembrane" evidence="7">
    <location>
        <begin position="145"/>
        <end position="438"/>
    </location>
</feature>
<dbReference type="NCBIfam" id="NF005141">
    <property type="entry name" value="PRK06590.1"/>
    <property type="match status" value="1"/>
</dbReference>
<evidence type="ECO:0000313" key="10">
    <source>
        <dbReference type="Proteomes" id="UP001324634"/>
    </source>
</evidence>
<dbReference type="GO" id="GO:0008137">
    <property type="term" value="F:NADH dehydrogenase (ubiquinone) activity"/>
    <property type="evidence" value="ECO:0007669"/>
    <property type="project" value="InterPro"/>
</dbReference>
<dbReference type="KEGG" id="psti:SOO65_05380"/>
<dbReference type="InterPro" id="IPR018393">
    <property type="entry name" value="NADHpl_OxRdtase_5_subgr"/>
</dbReference>
<feature type="transmembrane region" description="Helical" evidence="6">
    <location>
        <begin position="348"/>
        <end position="369"/>
    </location>
</feature>
<dbReference type="GO" id="GO:0012505">
    <property type="term" value="C:endomembrane system"/>
    <property type="evidence" value="ECO:0007669"/>
    <property type="project" value="UniProtKB-SubCell"/>
</dbReference>
<evidence type="ECO:0000256" key="6">
    <source>
        <dbReference type="SAM" id="Phobius"/>
    </source>
</evidence>
<dbReference type="NCBIfam" id="TIGR01974">
    <property type="entry name" value="NDH_I_L"/>
    <property type="match status" value="1"/>
</dbReference>
<dbReference type="PANTHER" id="PTHR42829">
    <property type="entry name" value="NADH-UBIQUINONE OXIDOREDUCTASE CHAIN 5"/>
    <property type="match status" value="1"/>
</dbReference>
<feature type="transmembrane region" description="Helical" evidence="6">
    <location>
        <begin position="531"/>
        <end position="552"/>
    </location>
</feature>
<dbReference type="Pfam" id="PF00361">
    <property type="entry name" value="Proton_antipo_M"/>
    <property type="match status" value="1"/>
</dbReference>
<dbReference type="InterPro" id="IPR001516">
    <property type="entry name" value="Proton_antipo_N"/>
</dbReference>
<feature type="transmembrane region" description="Helical" evidence="6">
    <location>
        <begin position="6"/>
        <end position="26"/>
    </location>
</feature>
<evidence type="ECO:0000256" key="3">
    <source>
        <dbReference type="ARBA" id="ARBA00022989"/>
    </source>
</evidence>
<feature type="transmembrane region" description="Helical" evidence="6">
    <location>
        <begin position="320"/>
        <end position="342"/>
    </location>
</feature>
<feature type="transmembrane region" description="Helical" evidence="6">
    <location>
        <begin position="429"/>
        <end position="453"/>
    </location>
</feature>
<dbReference type="PRINTS" id="PR01434">
    <property type="entry name" value="NADHDHGNASE5"/>
</dbReference>
<feature type="transmembrane region" description="Helical" evidence="6">
    <location>
        <begin position="220"/>
        <end position="241"/>
    </location>
</feature>
<dbReference type="GO" id="GO:0042773">
    <property type="term" value="P:ATP synthesis coupled electron transport"/>
    <property type="evidence" value="ECO:0007669"/>
    <property type="project" value="InterPro"/>
</dbReference>
<organism evidence="9 10">
    <name type="scientific">Peredibacter starrii</name>
    <dbReference type="NCBI Taxonomy" id="28202"/>
    <lineage>
        <taxon>Bacteria</taxon>
        <taxon>Pseudomonadati</taxon>
        <taxon>Bdellovibrionota</taxon>
        <taxon>Bacteriovoracia</taxon>
        <taxon>Bacteriovoracales</taxon>
        <taxon>Bacteriovoracaceae</taxon>
        <taxon>Peredibacter</taxon>
    </lineage>
</organism>
<keyword evidence="10" id="KW-1185">Reference proteome</keyword>
<keyword evidence="4 6" id="KW-0472">Membrane</keyword>
<feature type="transmembrane region" description="Helical" evidence="6">
    <location>
        <begin position="635"/>
        <end position="654"/>
    </location>
</feature>
<dbReference type="InterPro" id="IPR001750">
    <property type="entry name" value="ND/Mrp_TM"/>
</dbReference>
<keyword evidence="2 5" id="KW-0812">Transmembrane</keyword>
<dbReference type="PANTHER" id="PTHR42829:SF2">
    <property type="entry name" value="NADH-UBIQUINONE OXIDOREDUCTASE CHAIN 5"/>
    <property type="match status" value="1"/>
</dbReference>
<comment type="subcellular location">
    <subcellularLocation>
        <location evidence="1">Endomembrane system</location>
        <topology evidence="1">Multi-pass membrane protein</topology>
    </subcellularLocation>
    <subcellularLocation>
        <location evidence="5">Membrane</location>
        <topology evidence="5">Multi-pass membrane protein</topology>
    </subcellularLocation>
</comment>
<feature type="transmembrane region" description="Helical" evidence="6">
    <location>
        <begin position="390"/>
        <end position="409"/>
    </location>
</feature>
<feature type="transmembrane region" description="Helical" evidence="6">
    <location>
        <begin position="95"/>
        <end position="115"/>
    </location>
</feature>
<evidence type="ECO:0000259" key="7">
    <source>
        <dbReference type="Pfam" id="PF00361"/>
    </source>
</evidence>
<dbReference type="InterPro" id="IPR003945">
    <property type="entry name" value="NU5C-like"/>
</dbReference>
<dbReference type="PRINTS" id="PR01435">
    <property type="entry name" value="NPOXDRDTASE5"/>
</dbReference>
<dbReference type="AlphaFoldDB" id="A0AAX4HVC6"/>
<dbReference type="Proteomes" id="UP001324634">
    <property type="component" value="Chromosome"/>
</dbReference>
<protein>
    <submittedName>
        <fullName evidence="9">NADH-quinone oxidoreductase subunit L</fullName>
    </submittedName>
</protein>
<gene>
    <name evidence="9" type="primary">nuoL</name>
    <name evidence="9" type="ORF">SOO65_05380</name>
</gene>
<feature type="transmembrane region" description="Helical" evidence="6">
    <location>
        <begin position="181"/>
        <end position="200"/>
    </location>
</feature>
<dbReference type="Pfam" id="PF00662">
    <property type="entry name" value="Proton_antipo_N"/>
    <property type="match status" value="1"/>
</dbReference>